<accession>A0AAU7LQ88</accession>
<dbReference type="GO" id="GO:0004222">
    <property type="term" value="F:metalloendopeptidase activity"/>
    <property type="evidence" value="ECO:0007669"/>
    <property type="project" value="TreeGrafter"/>
</dbReference>
<protein>
    <submittedName>
        <fullName evidence="8">M23 family metallopeptidase</fullName>
        <ecNumber evidence="8">3.4.24.-</ecNumber>
    </submittedName>
</protein>
<keyword evidence="6" id="KW-0482">Metalloprotease</keyword>
<proteinExistence type="predicted"/>
<evidence type="ECO:0000256" key="2">
    <source>
        <dbReference type="ARBA" id="ARBA00022670"/>
    </source>
</evidence>
<evidence type="ECO:0000256" key="4">
    <source>
        <dbReference type="ARBA" id="ARBA00022801"/>
    </source>
</evidence>
<keyword evidence="5" id="KW-0862">Zinc</keyword>
<dbReference type="Gene3D" id="2.70.70.10">
    <property type="entry name" value="Glucose Permease (Domain IIA)"/>
    <property type="match status" value="1"/>
</dbReference>
<dbReference type="PANTHER" id="PTHR21666:SF288">
    <property type="entry name" value="CELL DIVISION PROTEIN YTFB"/>
    <property type="match status" value="1"/>
</dbReference>
<dbReference type="Gene3D" id="3.10.450.350">
    <property type="match status" value="2"/>
</dbReference>
<keyword evidence="2" id="KW-0645">Protease</keyword>
<dbReference type="SUPFAM" id="SSF51261">
    <property type="entry name" value="Duplicated hybrid motif"/>
    <property type="match status" value="1"/>
</dbReference>
<dbReference type="Pfam" id="PF01551">
    <property type="entry name" value="Peptidase_M23"/>
    <property type="match status" value="1"/>
</dbReference>
<dbReference type="GO" id="GO:0006508">
    <property type="term" value="P:proteolysis"/>
    <property type="evidence" value="ECO:0007669"/>
    <property type="project" value="UniProtKB-KW"/>
</dbReference>
<dbReference type="CDD" id="cd12797">
    <property type="entry name" value="M23_peptidase"/>
    <property type="match status" value="1"/>
</dbReference>
<dbReference type="AlphaFoldDB" id="A0AAU7LQ88"/>
<evidence type="ECO:0000313" key="8">
    <source>
        <dbReference type="EMBL" id="XBP69797.1"/>
    </source>
</evidence>
<evidence type="ECO:0000259" key="7">
    <source>
        <dbReference type="Pfam" id="PF01551"/>
    </source>
</evidence>
<dbReference type="InterPro" id="IPR016047">
    <property type="entry name" value="M23ase_b-sheet_dom"/>
</dbReference>
<dbReference type="PANTHER" id="PTHR21666">
    <property type="entry name" value="PEPTIDASE-RELATED"/>
    <property type="match status" value="1"/>
</dbReference>
<dbReference type="EC" id="3.4.24.-" evidence="8"/>
<sequence>MRLPVASHAPLTLSRVLSAIADSLRRHPKRLTASLAMLLLGTGVTAFGVAPLAPDAADLPVRQVLEAIQPLSPQSAQAQMDALADFNFKLFRTESTRSSDRASTLLQRLNIDDTAAEVFLRTDPNAQLILTGPPGKNVTAEASENQQLLKLSMRWPTDDEQVFKRLVVERSSDGRFTSRIETAPYTRSARLASATIETTLFAAIDDARIPDGVGVQLAEIFSTDIDFRRALRKGDRFNVVYETLEADGETMRTGRVLSAEFVNEGKAYQAMWFQPPGQDASGAPLKGGYYTLDGKSLRRAFLSSPVEFSRISSGFSMRFHPVLQTWRAHNGTDFAATTGTPARTIGDGVVEFAGVQNGYGNVVFIKHRDNRETVYAHLSKINVQQGQTVSQGQTIGLVGSTGWATGPHLHFEVRINGVQQDPMTVAKQSDVVPVPAAALPQFRQLANGFRNQLQAAATIDQTRAE</sequence>
<name>A0AAU7LQ88_9BURK</name>
<evidence type="ECO:0000256" key="3">
    <source>
        <dbReference type="ARBA" id="ARBA00022723"/>
    </source>
</evidence>
<dbReference type="RefSeq" id="WP_349278671.1">
    <property type="nucleotide sequence ID" value="NZ_CBCSCU010000045.1"/>
</dbReference>
<keyword evidence="3" id="KW-0479">Metal-binding</keyword>
<dbReference type="InterPro" id="IPR050570">
    <property type="entry name" value="Cell_wall_metabolism_enzyme"/>
</dbReference>
<feature type="domain" description="M23ase beta-sheet core" evidence="7">
    <location>
        <begin position="328"/>
        <end position="422"/>
    </location>
</feature>
<reference evidence="8" key="1">
    <citation type="submission" date="2024-05" db="EMBL/GenBank/DDBJ databases">
        <authorList>
            <person name="Bunk B."/>
            <person name="Swiderski J."/>
            <person name="Sproer C."/>
            <person name="Thiel V."/>
        </authorList>
    </citation>
    <scope>NUCLEOTIDE SEQUENCE</scope>
    <source>
        <strain evidence="8">DSM 17735</strain>
    </source>
</reference>
<evidence type="ECO:0000256" key="5">
    <source>
        <dbReference type="ARBA" id="ARBA00022833"/>
    </source>
</evidence>
<dbReference type="InterPro" id="IPR011055">
    <property type="entry name" value="Dup_hybrid_motif"/>
</dbReference>
<evidence type="ECO:0000256" key="6">
    <source>
        <dbReference type="ARBA" id="ARBA00023049"/>
    </source>
</evidence>
<dbReference type="EMBL" id="CP157675">
    <property type="protein sequence ID" value="XBP69797.1"/>
    <property type="molecule type" value="Genomic_DNA"/>
</dbReference>
<organism evidence="8">
    <name type="scientific">Polaromonas hydrogenivorans</name>
    <dbReference type="NCBI Taxonomy" id="335476"/>
    <lineage>
        <taxon>Bacteria</taxon>
        <taxon>Pseudomonadati</taxon>
        <taxon>Pseudomonadota</taxon>
        <taxon>Betaproteobacteria</taxon>
        <taxon>Burkholderiales</taxon>
        <taxon>Comamonadaceae</taxon>
        <taxon>Polaromonas</taxon>
    </lineage>
</organism>
<gene>
    <name evidence="8" type="ORF">ABLV49_18260</name>
</gene>
<comment type="cofactor">
    <cofactor evidence="1">
        <name>Zn(2+)</name>
        <dbReference type="ChEBI" id="CHEBI:29105"/>
    </cofactor>
</comment>
<dbReference type="GO" id="GO:0046872">
    <property type="term" value="F:metal ion binding"/>
    <property type="evidence" value="ECO:0007669"/>
    <property type="project" value="UniProtKB-KW"/>
</dbReference>
<evidence type="ECO:0000256" key="1">
    <source>
        <dbReference type="ARBA" id="ARBA00001947"/>
    </source>
</evidence>
<keyword evidence="4 8" id="KW-0378">Hydrolase</keyword>